<dbReference type="eggNOG" id="COG3047">
    <property type="taxonomic scope" value="Bacteria"/>
</dbReference>
<keyword evidence="4" id="KW-1185">Reference proteome</keyword>
<dbReference type="EMBL" id="AM746676">
    <property type="protein sequence ID" value="CAN95376.1"/>
    <property type="molecule type" value="Genomic_DNA"/>
</dbReference>
<dbReference type="Proteomes" id="UP000002139">
    <property type="component" value="Chromosome"/>
</dbReference>
<evidence type="ECO:0000256" key="1">
    <source>
        <dbReference type="SAM" id="MobiDB-lite"/>
    </source>
</evidence>
<dbReference type="HOGENOM" id="CLU_863064_0_0_7"/>
<dbReference type="BioCyc" id="SCEL448385:SCE_RS26750-MONOMER"/>
<evidence type="ECO:0008006" key="5">
    <source>
        <dbReference type="Google" id="ProtNLM"/>
    </source>
</evidence>
<evidence type="ECO:0000313" key="3">
    <source>
        <dbReference type="EMBL" id="CAN95376.1"/>
    </source>
</evidence>
<feature type="chain" id="PRO_5002738760" description="Secreted protein" evidence="2">
    <location>
        <begin position="29"/>
        <end position="353"/>
    </location>
</feature>
<dbReference type="KEGG" id="scl:sce5213"/>
<evidence type="ECO:0000313" key="4">
    <source>
        <dbReference type="Proteomes" id="UP000002139"/>
    </source>
</evidence>
<proteinExistence type="predicted"/>
<accession>A9FSA5</accession>
<gene>
    <name evidence="3" type="ordered locus">sce5213</name>
</gene>
<sequence>MTALVQPPMALAALSFSLTLLLAGSVLAQAPAPSPPPTAAPQAAPLPSPAAAPQAAPLPSPSAAPQGGPSPPPAAAPTPAPIPPPDREAGVASPVSPAPYAPTAGPSPGAAPAGGGPPMTGVAPPIAAPVYYALPVAYPAHGDLAVREPADGAPPTAKGFQMAIRLGYAIPMGGATGASSGELSRTFGGQAPILVELGGKASADLFIGVYAGLGLGAPGSAIEAQCSSGLISCSARTFRIGPEMQVHLNPDGKVNPWLGYGAGLEIATLSMSGGGRDASLSLVGLEFAHLMAGVDFRINSVFGIGPVFAMSLGEYSSMTLELDGVDVPDASGRIPETALHAWLSLGVRLVLLP</sequence>
<name>A9FSA5_SORC5</name>
<protein>
    <recommendedName>
        <fullName evidence="5">Secreted protein</fullName>
    </recommendedName>
</protein>
<reference evidence="3 4" key="1">
    <citation type="journal article" date="2007" name="Nat. Biotechnol.">
        <title>Complete genome sequence of the myxobacterium Sorangium cellulosum.</title>
        <authorList>
            <person name="Schneiker S."/>
            <person name="Perlova O."/>
            <person name="Kaiser O."/>
            <person name="Gerth K."/>
            <person name="Alici A."/>
            <person name="Altmeyer M.O."/>
            <person name="Bartels D."/>
            <person name="Bekel T."/>
            <person name="Beyer S."/>
            <person name="Bode E."/>
            <person name="Bode H.B."/>
            <person name="Bolten C.J."/>
            <person name="Choudhuri J.V."/>
            <person name="Doss S."/>
            <person name="Elnakady Y.A."/>
            <person name="Frank B."/>
            <person name="Gaigalat L."/>
            <person name="Goesmann A."/>
            <person name="Groeger C."/>
            <person name="Gross F."/>
            <person name="Jelsbak L."/>
            <person name="Jelsbak L."/>
            <person name="Kalinowski J."/>
            <person name="Kegler C."/>
            <person name="Knauber T."/>
            <person name="Konietzny S."/>
            <person name="Kopp M."/>
            <person name="Krause L."/>
            <person name="Krug D."/>
            <person name="Linke B."/>
            <person name="Mahmud T."/>
            <person name="Martinez-Arias R."/>
            <person name="McHardy A.C."/>
            <person name="Merai M."/>
            <person name="Meyer F."/>
            <person name="Mormann S."/>
            <person name="Munoz-Dorado J."/>
            <person name="Perez J."/>
            <person name="Pradella S."/>
            <person name="Rachid S."/>
            <person name="Raddatz G."/>
            <person name="Rosenau F."/>
            <person name="Rueckert C."/>
            <person name="Sasse F."/>
            <person name="Scharfe M."/>
            <person name="Schuster S.C."/>
            <person name="Suen G."/>
            <person name="Treuner-Lange A."/>
            <person name="Velicer G.J."/>
            <person name="Vorholter F.-J."/>
            <person name="Weissman K.J."/>
            <person name="Welch R.D."/>
            <person name="Wenzel S.C."/>
            <person name="Whitworth D.E."/>
            <person name="Wilhelm S."/>
            <person name="Wittmann C."/>
            <person name="Bloecker H."/>
            <person name="Puehler A."/>
            <person name="Mueller R."/>
        </authorList>
    </citation>
    <scope>NUCLEOTIDE SEQUENCE [LARGE SCALE GENOMIC DNA]</scope>
    <source>
        <strain evidence="4">So ce56</strain>
    </source>
</reference>
<dbReference type="RefSeq" id="WP_012237844.1">
    <property type="nucleotide sequence ID" value="NC_010162.1"/>
</dbReference>
<dbReference type="AlphaFoldDB" id="A9FSA5"/>
<dbReference type="STRING" id="448385.sce5213"/>
<evidence type="ECO:0000256" key="2">
    <source>
        <dbReference type="SAM" id="SignalP"/>
    </source>
</evidence>
<feature type="signal peptide" evidence="2">
    <location>
        <begin position="1"/>
        <end position="28"/>
    </location>
</feature>
<feature type="compositionally biased region" description="Low complexity" evidence="1">
    <location>
        <begin position="101"/>
        <end position="111"/>
    </location>
</feature>
<feature type="region of interest" description="Disordered" evidence="1">
    <location>
        <begin position="30"/>
        <end position="116"/>
    </location>
</feature>
<feature type="compositionally biased region" description="Pro residues" evidence="1">
    <location>
        <begin position="32"/>
        <end position="84"/>
    </location>
</feature>
<keyword evidence="2" id="KW-0732">Signal</keyword>
<organism evidence="3 4">
    <name type="scientific">Sorangium cellulosum (strain So ce56)</name>
    <name type="common">Polyangium cellulosum (strain So ce56)</name>
    <dbReference type="NCBI Taxonomy" id="448385"/>
    <lineage>
        <taxon>Bacteria</taxon>
        <taxon>Pseudomonadati</taxon>
        <taxon>Myxococcota</taxon>
        <taxon>Polyangia</taxon>
        <taxon>Polyangiales</taxon>
        <taxon>Polyangiaceae</taxon>
        <taxon>Sorangium</taxon>
    </lineage>
</organism>